<organism evidence="3 4">
    <name type="scientific">Novosphingobium tardum</name>
    <dbReference type="NCBI Taxonomy" id="1538021"/>
    <lineage>
        <taxon>Bacteria</taxon>
        <taxon>Pseudomonadati</taxon>
        <taxon>Pseudomonadota</taxon>
        <taxon>Alphaproteobacteria</taxon>
        <taxon>Sphingomonadales</taxon>
        <taxon>Sphingomonadaceae</taxon>
        <taxon>Novosphingobium</taxon>
    </lineage>
</organism>
<evidence type="ECO:0000313" key="3">
    <source>
        <dbReference type="EMBL" id="MFC4295370.1"/>
    </source>
</evidence>
<evidence type="ECO:0000313" key="4">
    <source>
        <dbReference type="Proteomes" id="UP001595828"/>
    </source>
</evidence>
<feature type="region of interest" description="Disordered" evidence="1">
    <location>
        <begin position="35"/>
        <end position="92"/>
    </location>
</feature>
<gene>
    <name evidence="3" type="ORF">ACFO0A_09930</name>
</gene>
<dbReference type="Proteomes" id="UP001595828">
    <property type="component" value="Unassembled WGS sequence"/>
</dbReference>
<reference evidence="4" key="1">
    <citation type="journal article" date="2019" name="Int. J. Syst. Evol. Microbiol.">
        <title>The Global Catalogue of Microorganisms (GCM) 10K type strain sequencing project: providing services to taxonomists for standard genome sequencing and annotation.</title>
        <authorList>
            <consortium name="The Broad Institute Genomics Platform"/>
            <consortium name="The Broad Institute Genome Sequencing Center for Infectious Disease"/>
            <person name="Wu L."/>
            <person name="Ma J."/>
        </authorList>
    </citation>
    <scope>NUCLEOTIDE SEQUENCE [LARGE SCALE GENOMIC DNA]</scope>
    <source>
        <strain evidence="4">CGMCC 1.12989</strain>
    </source>
</reference>
<dbReference type="RefSeq" id="WP_379538848.1">
    <property type="nucleotide sequence ID" value="NZ_JBHSDR010000006.1"/>
</dbReference>
<sequence>MIRKRPSLRAAFLAGGIALVTSAVVVAQDAPESLLPPGFDNPAPAPTPTPRASATRAPAQSAPSAPNSTSVPVIQPLPAARPGAPAAPPDAITADRLDPALLDQLLEAQRPKTDIPPGQARSLATVGVLAEGEGGLRQADTGVLNGTYVASVIGKTSGSIVSRWGEILLRRALASRLDTPVGMNGADWAALRAGLLLRMGEGNAARALVQQVDSGNYTPALEDAALNSYIATGDILGACPITAITAARRSEGAWLMAKSICRSFNGEGTAALAELERYRRRGIGREYKNIDILLAQKYAGAALEGKKAVNIEWTGVEDMTPWRYGMTLATGLEPPKDLMAKTGDTYSPVTATAPMVPLETRADAADRVASRGILSSTAMVDLWSQIYSDEDVGDEWKGRAAVLREAYVAAVGKDRVAAMKELWGGNDDAVHVYSRHVLTAYAAARLRPDALYADDAGDIVASMLSAGLDANAVRWAKVVPIGSQAWALLTLAAPQVSAPISTSSLDDFKDDDGSEDARKSKFLIAGLAGLDRVTPATANDFGATVAAGLGRQTRWTQAIDAAAKSGNQPLVAFLAGAGMQGDSWALMTPLHLYHIISALRRVGLEGEARMIAAEAVARG</sequence>
<protein>
    <recommendedName>
        <fullName evidence="5">Secreted protein</fullName>
    </recommendedName>
</protein>
<evidence type="ECO:0000256" key="1">
    <source>
        <dbReference type="SAM" id="MobiDB-lite"/>
    </source>
</evidence>
<feature type="compositionally biased region" description="Low complexity" evidence="1">
    <location>
        <begin position="50"/>
        <end position="84"/>
    </location>
</feature>
<feature type="chain" id="PRO_5046516886" description="Secreted protein" evidence="2">
    <location>
        <begin position="28"/>
        <end position="619"/>
    </location>
</feature>
<name>A0ABV8RR70_9SPHN</name>
<dbReference type="EMBL" id="JBHSDR010000006">
    <property type="protein sequence ID" value="MFC4295370.1"/>
    <property type="molecule type" value="Genomic_DNA"/>
</dbReference>
<accession>A0ABV8RR70</accession>
<feature type="signal peptide" evidence="2">
    <location>
        <begin position="1"/>
        <end position="27"/>
    </location>
</feature>
<evidence type="ECO:0008006" key="5">
    <source>
        <dbReference type="Google" id="ProtNLM"/>
    </source>
</evidence>
<evidence type="ECO:0000256" key="2">
    <source>
        <dbReference type="SAM" id="SignalP"/>
    </source>
</evidence>
<comment type="caution">
    <text evidence="3">The sequence shown here is derived from an EMBL/GenBank/DDBJ whole genome shotgun (WGS) entry which is preliminary data.</text>
</comment>
<keyword evidence="2" id="KW-0732">Signal</keyword>
<proteinExistence type="predicted"/>
<keyword evidence="4" id="KW-1185">Reference proteome</keyword>